<feature type="chain" id="PRO_5002206092" evidence="3">
    <location>
        <begin position="20"/>
        <end position="309"/>
    </location>
</feature>
<evidence type="ECO:0000256" key="2">
    <source>
        <dbReference type="SAM" id="Phobius"/>
    </source>
</evidence>
<gene>
    <name evidence="4" type="ORF">K443DRAFT_675330</name>
</gene>
<keyword evidence="5" id="KW-1185">Reference proteome</keyword>
<dbReference type="OrthoDB" id="3233375at2759"/>
<dbReference type="HOGENOM" id="CLU_082771_0_0_1"/>
<keyword evidence="2" id="KW-0472">Membrane</keyword>
<name>A0A0C9XU31_9AGAR</name>
<feature type="signal peptide" evidence="3">
    <location>
        <begin position="1"/>
        <end position="19"/>
    </location>
</feature>
<keyword evidence="3" id="KW-0732">Signal</keyword>
<feature type="compositionally biased region" description="Basic residues" evidence="1">
    <location>
        <begin position="117"/>
        <end position="145"/>
    </location>
</feature>
<organism evidence="4 5">
    <name type="scientific">Laccaria amethystina LaAM-08-1</name>
    <dbReference type="NCBI Taxonomy" id="1095629"/>
    <lineage>
        <taxon>Eukaryota</taxon>
        <taxon>Fungi</taxon>
        <taxon>Dikarya</taxon>
        <taxon>Basidiomycota</taxon>
        <taxon>Agaricomycotina</taxon>
        <taxon>Agaricomycetes</taxon>
        <taxon>Agaricomycetidae</taxon>
        <taxon>Agaricales</taxon>
        <taxon>Agaricineae</taxon>
        <taxon>Hydnangiaceae</taxon>
        <taxon>Laccaria</taxon>
    </lineage>
</organism>
<keyword evidence="2" id="KW-0812">Transmembrane</keyword>
<dbReference type="AlphaFoldDB" id="A0A0C9XU31"/>
<evidence type="ECO:0000256" key="3">
    <source>
        <dbReference type="SAM" id="SignalP"/>
    </source>
</evidence>
<evidence type="ECO:0000313" key="5">
    <source>
        <dbReference type="Proteomes" id="UP000054477"/>
    </source>
</evidence>
<accession>A0A0C9XU31</accession>
<feature type="region of interest" description="Disordered" evidence="1">
    <location>
        <begin position="113"/>
        <end position="163"/>
    </location>
</feature>
<evidence type="ECO:0000256" key="1">
    <source>
        <dbReference type="SAM" id="MobiDB-lite"/>
    </source>
</evidence>
<reference evidence="5" key="2">
    <citation type="submission" date="2015-01" db="EMBL/GenBank/DDBJ databases">
        <title>Evolutionary Origins and Diversification of the Mycorrhizal Mutualists.</title>
        <authorList>
            <consortium name="DOE Joint Genome Institute"/>
            <consortium name="Mycorrhizal Genomics Consortium"/>
            <person name="Kohler A."/>
            <person name="Kuo A."/>
            <person name="Nagy L.G."/>
            <person name="Floudas D."/>
            <person name="Copeland A."/>
            <person name="Barry K.W."/>
            <person name="Cichocki N."/>
            <person name="Veneault-Fourrey C."/>
            <person name="LaButti K."/>
            <person name="Lindquist E.A."/>
            <person name="Lipzen A."/>
            <person name="Lundell T."/>
            <person name="Morin E."/>
            <person name="Murat C."/>
            <person name="Riley R."/>
            <person name="Ohm R."/>
            <person name="Sun H."/>
            <person name="Tunlid A."/>
            <person name="Henrissat B."/>
            <person name="Grigoriev I.V."/>
            <person name="Hibbett D.S."/>
            <person name="Martin F."/>
        </authorList>
    </citation>
    <scope>NUCLEOTIDE SEQUENCE [LARGE SCALE GENOMIC DNA]</scope>
    <source>
        <strain evidence="5">LaAM-08-1</strain>
    </source>
</reference>
<sequence>MKLTALVSIIAGSTGLLQAGAVPIRVLLVTSSVSTPNVNNPAFKHLRFGHPVPNQADSVAWLPVPHAAGSAGENGAAQHRPCGGRNRFGNRIQEKTFEIANLFRGAFGWPLKEPPFHHPHHPHHPHPHPHHGKHHKEHPGKHHNEHHGNHPKGPGGEHGGIDHFPTLLPIVTTTAPKPYSHGYQFHRFDHSNNFGVRLHRALMALGPWEGRALAFVLGCGIGVLLRMFWVFAVVLVRLIRGNRTAEVHGYSPVALIAEDVMVPPPNYVFEADVKTPIFVEDVKTPVVVEDVKTPVVAEEVKETNEDESK</sequence>
<evidence type="ECO:0000313" key="4">
    <source>
        <dbReference type="EMBL" id="KIK05189.1"/>
    </source>
</evidence>
<feature type="transmembrane region" description="Helical" evidence="2">
    <location>
        <begin position="212"/>
        <end position="236"/>
    </location>
</feature>
<protein>
    <submittedName>
        <fullName evidence="4">Uncharacterized protein</fullName>
    </submittedName>
</protein>
<proteinExistence type="predicted"/>
<keyword evidence="2" id="KW-1133">Transmembrane helix</keyword>
<dbReference type="Proteomes" id="UP000054477">
    <property type="component" value="Unassembled WGS sequence"/>
</dbReference>
<reference evidence="4 5" key="1">
    <citation type="submission" date="2014-04" db="EMBL/GenBank/DDBJ databases">
        <authorList>
            <consortium name="DOE Joint Genome Institute"/>
            <person name="Kuo A."/>
            <person name="Kohler A."/>
            <person name="Nagy L.G."/>
            <person name="Floudas D."/>
            <person name="Copeland A."/>
            <person name="Barry K.W."/>
            <person name="Cichocki N."/>
            <person name="Veneault-Fourrey C."/>
            <person name="LaButti K."/>
            <person name="Lindquist E.A."/>
            <person name="Lipzen A."/>
            <person name="Lundell T."/>
            <person name="Morin E."/>
            <person name="Murat C."/>
            <person name="Sun H."/>
            <person name="Tunlid A."/>
            <person name="Henrissat B."/>
            <person name="Grigoriev I.V."/>
            <person name="Hibbett D.S."/>
            <person name="Martin F."/>
            <person name="Nordberg H.P."/>
            <person name="Cantor M.N."/>
            <person name="Hua S.X."/>
        </authorList>
    </citation>
    <scope>NUCLEOTIDE SEQUENCE [LARGE SCALE GENOMIC DNA]</scope>
    <source>
        <strain evidence="4 5">LaAM-08-1</strain>
    </source>
</reference>
<dbReference type="EMBL" id="KN838562">
    <property type="protein sequence ID" value="KIK05189.1"/>
    <property type="molecule type" value="Genomic_DNA"/>
</dbReference>